<evidence type="ECO:0008006" key="3">
    <source>
        <dbReference type="Google" id="ProtNLM"/>
    </source>
</evidence>
<feature type="non-terminal residue" evidence="1">
    <location>
        <position position="1"/>
    </location>
</feature>
<name>A0A5C6LZZ6_9PLAN</name>
<dbReference type="AlphaFoldDB" id="A0A5C6LZZ6"/>
<dbReference type="Pfam" id="PF07394">
    <property type="entry name" value="DUF1501"/>
    <property type="match status" value="1"/>
</dbReference>
<reference evidence="1 2" key="1">
    <citation type="submission" date="2019-08" db="EMBL/GenBank/DDBJ databases">
        <title>100 year-old enigma solved: identification of Planctomyces bekefii, the type genus and species of the phylum Planctomycetes.</title>
        <authorList>
            <person name="Svetlana D.N."/>
            <person name="Overmann J."/>
        </authorList>
    </citation>
    <scope>NUCLEOTIDE SEQUENCE [LARGE SCALE GENOMIC DNA]</scope>
    <source>
        <strain evidence="1">Phe10_nw2017</strain>
    </source>
</reference>
<sequence length="141" mass="15291">DTQSNLQQGLQKICGCVDQPGAALIADLKDRGLMDDVIVMWTGEFGRLPITEGADGRDHNRHAFSSILAGGGFRAGHIHGATDEFGYKSVENRVSVPDLHATILHQLGIDHRKLTFTHSGRPERLTDPDVTGARVVQDLLA</sequence>
<keyword evidence="2" id="KW-1185">Reference proteome</keyword>
<dbReference type="PANTHER" id="PTHR43737">
    <property type="entry name" value="BLL7424 PROTEIN"/>
    <property type="match status" value="1"/>
</dbReference>
<organism evidence="1 2">
    <name type="scientific">Planctomyces bekefii</name>
    <dbReference type="NCBI Taxonomy" id="1653850"/>
    <lineage>
        <taxon>Bacteria</taxon>
        <taxon>Pseudomonadati</taxon>
        <taxon>Planctomycetota</taxon>
        <taxon>Planctomycetia</taxon>
        <taxon>Planctomycetales</taxon>
        <taxon>Planctomycetaceae</taxon>
        <taxon>Planctomyces</taxon>
    </lineage>
</organism>
<proteinExistence type="predicted"/>
<dbReference type="PANTHER" id="PTHR43737:SF1">
    <property type="entry name" value="DUF1501 DOMAIN-CONTAINING PROTEIN"/>
    <property type="match status" value="1"/>
</dbReference>
<dbReference type="InterPro" id="IPR010869">
    <property type="entry name" value="DUF1501"/>
</dbReference>
<protein>
    <recommendedName>
        <fullName evidence="3">Sulfatase</fullName>
    </recommendedName>
</protein>
<dbReference type="EMBL" id="SRHE01000854">
    <property type="protein sequence ID" value="TWW08076.1"/>
    <property type="molecule type" value="Genomic_DNA"/>
</dbReference>
<dbReference type="InterPro" id="IPR017850">
    <property type="entry name" value="Alkaline_phosphatase_core_sf"/>
</dbReference>
<gene>
    <name evidence="1" type="ORF">E3A20_27930</name>
</gene>
<comment type="caution">
    <text evidence="1">The sequence shown here is derived from an EMBL/GenBank/DDBJ whole genome shotgun (WGS) entry which is preliminary data.</text>
</comment>
<accession>A0A5C6LZZ6</accession>
<evidence type="ECO:0000313" key="2">
    <source>
        <dbReference type="Proteomes" id="UP000321083"/>
    </source>
</evidence>
<reference evidence="1 2" key="2">
    <citation type="submission" date="2019-08" db="EMBL/GenBank/DDBJ databases">
        <authorList>
            <person name="Henke P."/>
        </authorList>
    </citation>
    <scope>NUCLEOTIDE SEQUENCE [LARGE SCALE GENOMIC DNA]</scope>
    <source>
        <strain evidence="1">Phe10_nw2017</strain>
    </source>
</reference>
<dbReference type="SUPFAM" id="SSF53649">
    <property type="entry name" value="Alkaline phosphatase-like"/>
    <property type="match status" value="1"/>
</dbReference>
<dbReference type="Proteomes" id="UP000321083">
    <property type="component" value="Unassembled WGS sequence"/>
</dbReference>
<dbReference type="Gene3D" id="3.40.720.10">
    <property type="entry name" value="Alkaline Phosphatase, subunit A"/>
    <property type="match status" value="1"/>
</dbReference>
<evidence type="ECO:0000313" key="1">
    <source>
        <dbReference type="EMBL" id="TWW08076.1"/>
    </source>
</evidence>